<accession>A0A2K9VHQ5</accession>
<dbReference type="EMBL" id="MG775259">
    <property type="protein sequence ID" value="AUV61785.1"/>
    <property type="molecule type" value="Genomic_DNA"/>
</dbReference>
<evidence type="ECO:0000313" key="2">
    <source>
        <dbReference type="Proteomes" id="UP000240564"/>
    </source>
</evidence>
<name>A0A2K9VHQ5_9CAUD</name>
<keyword evidence="2" id="KW-1185">Reference proteome</keyword>
<evidence type="ECO:0000313" key="1">
    <source>
        <dbReference type="EMBL" id="AUV61785.1"/>
    </source>
</evidence>
<reference evidence="1 2" key="1">
    <citation type="submission" date="2018-01" db="EMBL/GenBank/DDBJ databases">
        <title>Pseudomonas phages infecting Pseudomonas sp. isolated from Prunus avium.</title>
        <authorList>
            <person name="Colberg O."/>
            <person name="Byth Carstens A."/>
        </authorList>
    </citation>
    <scope>NUCLEOTIDE SEQUENCE [LARGE SCALE GENOMIC DNA]</scope>
</reference>
<protein>
    <submittedName>
        <fullName evidence="1">Uncharacterized protein</fullName>
    </submittedName>
</protein>
<organism evidence="1 2">
    <name type="scientific">Pseudomonas phage Bjorn</name>
    <dbReference type="NCBI Taxonomy" id="2079288"/>
    <lineage>
        <taxon>Viruses</taxon>
        <taxon>Duplodnaviria</taxon>
        <taxon>Heunggongvirae</taxon>
        <taxon>Uroviricota</taxon>
        <taxon>Caudoviricetes</taxon>
        <taxon>Bjornvirus</taxon>
        <taxon>Bjornvirus bjorn</taxon>
    </lineage>
</organism>
<sequence length="71" mass="8206">MGRRAHCLSKESVMTPNELHDEEFQSTAEEMLACFREGICDRNQNFDCPYEYGSMRYGAWCAGYAKALEQE</sequence>
<dbReference type="Proteomes" id="UP000240564">
    <property type="component" value="Segment"/>
</dbReference>
<gene>
    <name evidence="1" type="ORF">PsPhBjorn_gp31</name>
</gene>
<proteinExistence type="predicted"/>